<dbReference type="RefSeq" id="WP_200809660.1">
    <property type="nucleotide sequence ID" value="NZ_FWXW01000001.1"/>
</dbReference>
<evidence type="ECO:0000313" key="2">
    <source>
        <dbReference type="Proteomes" id="UP000192790"/>
    </source>
</evidence>
<reference evidence="1 2" key="1">
    <citation type="submission" date="2017-04" db="EMBL/GenBank/DDBJ databases">
        <authorList>
            <person name="Afonso C.L."/>
            <person name="Miller P.J."/>
            <person name="Scott M.A."/>
            <person name="Spackman E."/>
            <person name="Goraichik I."/>
            <person name="Dimitrov K.M."/>
            <person name="Suarez D.L."/>
            <person name="Swayne D.E."/>
        </authorList>
    </citation>
    <scope>NUCLEOTIDE SEQUENCE [LARGE SCALE GENOMIC DNA]</scope>
    <source>
        <strain evidence="1 2">DSM 12816</strain>
    </source>
</reference>
<dbReference type="EMBL" id="FWXW01000001">
    <property type="protein sequence ID" value="SMC38345.1"/>
    <property type="molecule type" value="Genomic_DNA"/>
</dbReference>
<evidence type="ECO:0000313" key="1">
    <source>
        <dbReference type="EMBL" id="SMC38345.1"/>
    </source>
</evidence>
<keyword evidence="2" id="KW-1185">Reference proteome</keyword>
<dbReference type="STRING" id="1122930.SAMN02745168_0618"/>
<gene>
    <name evidence="1" type="ORF">SAMN02745168_0618</name>
</gene>
<name>A0A1W1YQ62_9FIRM</name>
<dbReference type="AlphaFoldDB" id="A0A1W1YQ62"/>
<protein>
    <submittedName>
        <fullName evidence="1">Uncharacterized protein</fullName>
    </submittedName>
</protein>
<proteinExistence type="predicted"/>
<sequence length="352" mass="40680">MNADEIVKALKWIAKVRTYCDTNMVNCTKCEFHGFCTDPDSDESIGQQSEWFTQAANLIESLTTQINTRFTAPIVCMCGSTKFKQTWIRENARLTQEGNIVLAVGLWGHHERKFPAPEVKAKLDDLHKRKIDLCDWVWVLDVGGYIGESTRSEIAYAEKLGKPIRYLAHEFPEYIEPEDEVVMELTAQLAAYKKTDLTADEIFQMRKEWRDTEKGLRDSVIQLQSQLAESRCREKAAMADLERQKICGSCAYWKNGNCTLSQQKWRKENYVGCKSWKWRGTQDSGGGYEMNTVNVRWHDGYLETFMAQEVRFGSDLLWMRLSDGQNRHIPLRSVRWFSLSKESHAKDAGEDE</sequence>
<organism evidence="1 2">
    <name type="scientific">Papillibacter cinnamivorans DSM 12816</name>
    <dbReference type="NCBI Taxonomy" id="1122930"/>
    <lineage>
        <taxon>Bacteria</taxon>
        <taxon>Bacillati</taxon>
        <taxon>Bacillota</taxon>
        <taxon>Clostridia</taxon>
        <taxon>Eubacteriales</taxon>
        <taxon>Oscillospiraceae</taxon>
        <taxon>Papillibacter</taxon>
    </lineage>
</organism>
<accession>A0A1W1YQ62</accession>
<dbReference type="Proteomes" id="UP000192790">
    <property type="component" value="Unassembled WGS sequence"/>
</dbReference>